<reference evidence="7" key="1">
    <citation type="submission" date="2021-06" db="EMBL/GenBank/DDBJ databases">
        <authorList>
            <person name="Criscuolo A."/>
        </authorList>
    </citation>
    <scope>NUCLEOTIDE SEQUENCE</scope>
    <source>
        <strain evidence="7">CIP111600</strain>
    </source>
</reference>
<dbReference type="RefSeq" id="WP_218089892.1">
    <property type="nucleotide sequence ID" value="NZ_CAJVAS010000001.1"/>
</dbReference>
<keyword evidence="3" id="KW-0472">Membrane</keyword>
<comment type="caution">
    <text evidence="7">The sequence shown here is derived from an EMBL/GenBank/DDBJ whole genome shotgun (WGS) entry which is preliminary data.</text>
</comment>
<keyword evidence="1" id="KW-1003">Cell membrane</keyword>
<accession>A0A916JS30</accession>
<feature type="chain" id="PRO_5038710578" evidence="6">
    <location>
        <begin position="20"/>
        <end position="516"/>
    </location>
</feature>
<dbReference type="Pfam" id="PF01547">
    <property type="entry name" value="SBP_bac_1"/>
    <property type="match status" value="1"/>
</dbReference>
<dbReference type="Proteomes" id="UP000693672">
    <property type="component" value="Unassembled WGS sequence"/>
</dbReference>
<evidence type="ECO:0000256" key="3">
    <source>
        <dbReference type="ARBA" id="ARBA00023136"/>
    </source>
</evidence>
<evidence type="ECO:0000256" key="6">
    <source>
        <dbReference type="SAM" id="SignalP"/>
    </source>
</evidence>
<dbReference type="PANTHER" id="PTHR43649">
    <property type="entry name" value="ARABINOSE-BINDING PROTEIN-RELATED"/>
    <property type="match status" value="1"/>
</dbReference>
<keyword evidence="5 7" id="KW-0449">Lipoprotein</keyword>
<name>A0A916JS30_9BACL</name>
<evidence type="ECO:0000256" key="1">
    <source>
        <dbReference type="ARBA" id="ARBA00022475"/>
    </source>
</evidence>
<organism evidence="7 8">
    <name type="scientific">Paenibacillus solanacearum</name>
    <dbReference type="NCBI Taxonomy" id="2048548"/>
    <lineage>
        <taxon>Bacteria</taxon>
        <taxon>Bacillati</taxon>
        <taxon>Bacillota</taxon>
        <taxon>Bacilli</taxon>
        <taxon>Bacillales</taxon>
        <taxon>Paenibacillaceae</taxon>
        <taxon>Paenibacillus</taxon>
    </lineage>
</organism>
<dbReference type="PANTHER" id="PTHR43649:SF33">
    <property type="entry name" value="POLYGALACTURONAN_RHAMNOGALACTURONAN-BINDING PROTEIN YTCQ"/>
    <property type="match status" value="1"/>
</dbReference>
<dbReference type="EMBL" id="CAJVAS010000001">
    <property type="protein sequence ID" value="CAG7595662.1"/>
    <property type="molecule type" value="Genomic_DNA"/>
</dbReference>
<dbReference type="InterPro" id="IPR050490">
    <property type="entry name" value="Bact_solute-bd_prot1"/>
</dbReference>
<evidence type="ECO:0000256" key="2">
    <source>
        <dbReference type="ARBA" id="ARBA00022729"/>
    </source>
</evidence>
<keyword evidence="2 6" id="KW-0732">Signal</keyword>
<feature type="signal peptide" evidence="6">
    <location>
        <begin position="1"/>
        <end position="19"/>
    </location>
</feature>
<evidence type="ECO:0000256" key="4">
    <source>
        <dbReference type="ARBA" id="ARBA00023139"/>
    </source>
</evidence>
<evidence type="ECO:0000313" key="8">
    <source>
        <dbReference type="Proteomes" id="UP000693672"/>
    </source>
</evidence>
<dbReference type="InterPro" id="IPR006059">
    <property type="entry name" value="SBP"/>
</dbReference>
<proteinExistence type="predicted"/>
<gene>
    <name evidence="7" type="primary">lipO_1</name>
    <name evidence="7" type="ORF">PAESOLCIP111_00050</name>
</gene>
<evidence type="ECO:0000256" key="5">
    <source>
        <dbReference type="ARBA" id="ARBA00023288"/>
    </source>
</evidence>
<protein>
    <submittedName>
        <fullName evidence="7">Lipoprotein LipO</fullName>
    </submittedName>
</protein>
<keyword evidence="8" id="KW-1185">Reference proteome</keyword>
<sequence>MKKTLFTMLAAGLVLGLAAGYVRKGASSQTSDLAGYSGDMSENIRIDMVIASWKGGGWPDNHHPVIQYINRKFNVDLQIQWVPNANYAEKLNVIAASGKMPDVIRIDSPNLFLKWANQGVFLDLEPVLAQYPTLKRIANPEEWAILNPSGRIYGIPIHATPQNTVYVRADWLNRLGIPLPGPDEFTIERFYEIAKAFATQDPDGNGVQDTTGFSVLGNSIHMGMPELLAAFGIANGWKDIGGELVPTQVQSEEWKSFLSFMRTAYEEGVLDRDFVTNTNFNEKHAQGKVGFADMHYQLSRQTNQQLQSIAPNARFVELSPPIGRNGMRGNTTPTSGMIKVVLSKDVNDKKRDRILKMFDWWVSAEGEQIVKNGIEGYHYRKLADGSYEMTEALKAEGEGRQSLLWNWVLRSNANTFNIYRWSDPVWAIQMEQSIVNAGKYPYANAGDAYLHSSATFADKGKPLADKFQKTLVEIISGKKPVDSIDDAVAEWKNGGGQRIIEEVNAAYKARTSAPLE</sequence>
<evidence type="ECO:0000313" key="7">
    <source>
        <dbReference type="EMBL" id="CAG7595662.1"/>
    </source>
</evidence>
<dbReference type="AlphaFoldDB" id="A0A916JS30"/>
<keyword evidence="4" id="KW-0564">Palmitate</keyword>